<dbReference type="Gene3D" id="2.130.10.10">
    <property type="entry name" value="YVTN repeat-like/Quinoprotein amine dehydrogenase"/>
    <property type="match status" value="1"/>
</dbReference>
<dbReference type="InterPro" id="IPR008311">
    <property type="entry name" value="UCP028101"/>
</dbReference>
<evidence type="ECO:0000313" key="2">
    <source>
        <dbReference type="Proteomes" id="UP000306602"/>
    </source>
</evidence>
<dbReference type="RefSeq" id="WP_136463048.1">
    <property type="nucleotide sequence ID" value="NZ_SRKY01000002.1"/>
</dbReference>
<dbReference type="InterPro" id="IPR011044">
    <property type="entry name" value="Quino_amine_DH_bsu"/>
</dbReference>
<sequence length="353" mass="37109">MQGRRSFLTGLLAAGLCPRPTWADAGGPAFLSAARRPDGGYVLCGLAHDGQIIFELPLPSRGHAAAAHPIRAEAVAFARRPGNFAIVIDCANGAQIVRLDAPEGRHFYGHGVFAEGGDILLTTENDFDAARGVVGVWDVRAGYKRIGEFESHGIGPHDIKLLPDGRTLVVANGGIETHPETGRTKLNIPTMRPNLTYLSLDGQALAQVELDAALHKNSIRHLAVAGDGRVGFAMQWEGDVSEAPPLLGLHKLSEGGPAQLCGADTARAMHGYLGSIAMNGGTLAVTSPRGGLVQEFSTQTLEMQRTQAITDVCGIAPEAKGFVVTSGTGLVLGPGQPVQHSRQWDNHLVPVTG</sequence>
<evidence type="ECO:0000313" key="1">
    <source>
        <dbReference type="EMBL" id="THH37452.1"/>
    </source>
</evidence>
<protein>
    <submittedName>
        <fullName evidence="1">DUF1513 domain-containing protein</fullName>
    </submittedName>
</protein>
<dbReference type="EMBL" id="SRKY01000002">
    <property type="protein sequence ID" value="THH37452.1"/>
    <property type="molecule type" value="Genomic_DNA"/>
</dbReference>
<keyword evidence="2" id="KW-1185">Reference proteome</keyword>
<dbReference type="SUPFAM" id="SSF50969">
    <property type="entry name" value="YVTN repeat-like/Quinoprotein amine dehydrogenase"/>
    <property type="match status" value="1"/>
</dbReference>
<proteinExistence type="predicted"/>
<gene>
    <name evidence="1" type="ORF">E4Z66_07030</name>
</gene>
<dbReference type="AlphaFoldDB" id="A0A4S4ND95"/>
<dbReference type="InterPro" id="IPR015943">
    <property type="entry name" value="WD40/YVTN_repeat-like_dom_sf"/>
</dbReference>
<comment type="caution">
    <text evidence="1">The sequence shown here is derived from an EMBL/GenBank/DDBJ whole genome shotgun (WGS) entry which is preliminary data.</text>
</comment>
<dbReference type="Pfam" id="PF07433">
    <property type="entry name" value="DUF1513"/>
    <property type="match status" value="1"/>
</dbReference>
<accession>A0A4S4ND95</accession>
<organism evidence="1 2">
    <name type="scientific">Aliishimia ponticola</name>
    <dbReference type="NCBI Taxonomy" id="2499833"/>
    <lineage>
        <taxon>Bacteria</taxon>
        <taxon>Pseudomonadati</taxon>
        <taxon>Pseudomonadota</taxon>
        <taxon>Alphaproteobacteria</taxon>
        <taxon>Rhodobacterales</taxon>
        <taxon>Paracoccaceae</taxon>
        <taxon>Aliishimia</taxon>
    </lineage>
</organism>
<name>A0A4S4ND95_9RHOB</name>
<dbReference type="OrthoDB" id="5624218at2"/>
<reference evidence="1 2" key="1">
    <citation type="submission" date="2019-04" db="EMBL/GenBank/DDBJ databases">
        <title>Shimia ponticola sp. nov., isolated from seawater.</title>
        <authorList>
            <person name="Kim Y.-O."/>
            <person name="Yoon J.-H."/>
        </authorList>
    </citation>
    <scope>NUCLEOTIDE SEQUENCE [LARGE SCALE GENOMIC DNA]</scope>
    <source>
        <strain evidence="1 2">MYP11</strain>
    </source>
</reference>
<dbReference type="PIRSF" id="PIRSF028101">
    <property type="entry name" value="UCP028101"/>
    <property type="match status" value="1"/>
</dbReference>
<dbReference type="Proteomes" id="UP000306602">
    <property type="component" value="Unassembled WGS sequence"/>
</dbReference>